<dbReference type="PATRIC" id="fig|1238182.3.peg.1438"/>
<feature type="transmembrane region" description="Helical" evidence="5">
    <location>
        <begin position="178"/>
        <end position="200"/>
    </location>
</feature>
<protein>
    <submittedName>
        <fullName evidence="7">Permease of the drug/metabolite transporter (DMT) superfamily</fullName>
    </submittedName>
</protein>
<evidence type="ECO:0000313" key="8">
    <source>
        <dbReference type="Proteomes" id="UP000009881"/>
    </source>
</evidence>
<feature type="domain" description="EamA" evidence="6">
    <location>
        <begin position="153"/>
        <end position="286"/>
    </location>
</feature>
<evidence type="ECO:0000256" key="3">
    <source>
        <dbReference type="ARBA" id="ARBA00022989"/>
    </source>
</evidence>
<keyword evidence="4 5" id="KW-0472">Membrane</keyword>
<feature type="domain" description="EamA" evidence="6">
    <location>
        <begin position="10"/>
        <end position="140"/>
    </location>
</feature>
<accession>K9H1G0</accession>
<dbReference type="SUPFAM" id="SSF103481">
    <property type="entry name" value="Multidrug resistance efflux transporter EmrE"/>
    <property type="match status" value="2"/>
</dbReference>
<evidence type="ECO:0000313" key="7">
    <source>
        <dbReference type="EMBL" id="EKV31402.1"/>
    </source>
</evidence>
<keyword evidence="3 5" id="KW-1133">Transmembrane helix</keyword>
<dbReference type="Proteomes" id="UP000009881">
    <property type="component" value="Unassembled WGS sequence"/>
</dbReference>
<dbReference type="GO" id="GO:0016020">
    <property type="term" value="C:membrane"/>
    <property type="evidence" value="ECO:0007669"/>
    <property type="project" value="UniProtKB-SubCell"/>
</dbReference>
<feature type="transmembrane region" description="Helical" evidence="5">
    <location>
        <begin position="64"/>
        <end position="88"/>
    </location>
</feature>
<dbReference type="EMBL" id="ANHY01000006">
    <property type="protein sequence ID" value="EKV31402.1"/>
    <property type="molecule type" value="Genomic_DNA"/>
</dbReference>
<feature type="transmembrane region" description="Helical" evidence="5">
    <location>
        <begin position="271"/>
        <end position="292"/>
    </location>
</feature>
<comment type="caution">
    <text evidence="7">The sequence shown here is derived from an EMBL/GenBank/DDBJ whole genome shotgun (WGS) entry which is preliminary data.</text>
</comment>
<evidence type="ECO:0000259" key="6">
    <source>
        <dbReference type="Pfam" id="PF00892"/>
    </source>
</evidence>
<dbReference type="InterPro" id="IPR050638">
    <property type="entry name" value="AA-Vitamin_Transporters"/>
</dbReference>
<feature type="transmembrane region" description="Helical" evidence="5">
    <location>
        <begin position="40"/>
        <end position="57"/>
    </location>
</feature>
<dbReference type="Pfam" id="PF00892">
    <property type="entry name" value="EamA"/>
    <property type="match status" value="2"/>
</dbReference>
<name>K9H1G0_9PROT</name>
<evidence type="ECO:0000256" key="5">
    <source>
        <dbReference type="SAM" id="Phobius"/>
    </source>
</evidence>
<keyword evidence="8" id="KW-1185">Reference proteome</keyword>
<feature type="transmembrane region" description="Helical" evidence="5">
    <location>
        <begin position="212"/>
        <end position="233"/>
    </location>
</feature>
<dbReference type="eggNOG" id="COG0697">
    <property type="taxonomic scope" value="Bacteria"/>
</dbReference>
<proteinExistence type="predicted"/>
<feature type="transmembrane region" description="Helical" evidence="5">
    <location>
        <begin position="245"/>
        <end position="265"/>
    </location>
</feature>
<dbReference type="PANTHER" id="PTHR32322">
    <property type="entry name" value="INNER MEMBRANE TRANSPORTER"/>
    <property type="match status" value="1"/>
</dbReference>
<feature type="transmembrane region" description="Helical" evidence="5">
    <location>
        <begin position="151"/>
        <end position="171"/>
    </location>
</feature>
<feature type="transmembrane region" description="Helical" evidence="5">
    <location>
        <begin position="127"/>
        <end position="145"/>
    </location>
</feature>
<comment type="subcellular location">
    <subcellularLocation>
        <location evidence="1">Membrane</location>
        <topology evidence="1">Multi-pass membrane protein</topology>
    </subcellularLocation>
</comment>
<dbReference type="PANTHER" id="PTHR32322:SF9">
    <property type="entry name" value="AMINO-ACID METABOLITE EFFLUX PUMP-RELATED"/>
    <property type="match status" value="1"/>
</dbReference>
<sequence length="306" mass="31806">MRMTGRDWGLLLALSLLWGGAFFFSKIAVAEIGPLTTVAGRVSFAALVLLVAVRLGGHRMPVGWAAAGAFLLMGLVNNAIPFSLIFWGQTRIDSSLAAILNATTPVWAVLAAHMLTSDDRLTPARIVGILVSLAGVVVLIGPAALGGITEAGWGMLAVLMAGLSYALAGLYGRRFKALPVQVAAAGMLTASTVIMVPAALVVEQPWTFSPGLIHVAAVGGLALLSTALAYLLYFRLLRSTGPTNTQLVTFLIPVSALGLGVLILGERPEPRAFMGMALIFAGLAVIDGRLAARLRQRRAGSSRAGG</sequence>
<dbReference type="InterPro" id="IPR000620">
    <property type="entry name" value="EamA_dom"/>
</dbReference>
<evidence type="ECO:0000256" key="4">
    <source>
        <dbReference type="ARBA" id="ARBA00023136"/>
    </source>
</evidence>
<organism evidence="7 8">
    <name type="scientific">Caenispirillum salinarum AK4</name>
    <dbReference type="NCBI Taxonomy" id="1238182"/>
    <lineage>
        <taxon>Bacteria</taxon>
        <taxon>Pseudomonadati</taxon>
        <taxon>Pseudomonadota</taxon>
        <taxon>Alphaproteobacteria</taxon>
        <taxon>Rhodospirillales</taxon>
        <taxon>Novispirillaceae</taxon>
        <taxon>Caenispirillum</taxon>
    </lineage>
</organism>
<evidence type="ECO:0000256" key="1">
    <source>
        <dbReference type="ARBA" id="ARBA00004141"/>
    </source>
</evidence>
<reference evidence="7 8" key="1">
    <citation type="journal article" date="2013" name="Genome Announc.">
        <title>Draft Genome Sequence of an Alphaproteobacterium, Caenispirillum salinarum AK4(T), Isolated from a Solar Saltern.</title>
        <authorList>
            <person name="Khatri I."/>
            <person name="Singh A."/>
            <person name="Korpole S."/>
            <person name="Pinnaka A.K."/>
            <person name="Subramanian S."/>
        </authorList>
    </citation>
    <scope>NUCLEOTIDE SEQUENCE [LARGE SCALE GENOMIC DNA]</scope>
    <source>
        <strain evidence="7 8">AK4</strain>
    </source>
</reference>
<evidence type="ECO:0000256" key="2">
    <source>
        <dbReference type="ARBA" id="ARBA00022692"/>
    </source>
</evidence>
<keyword evidence="2 5" id="KW-0812">Transmembrane</keyword>
<gene>
    <name evidence="7" type="ORF">C882_3775</name>
</gene>
<feature type="transmembrane region" description="Helical" evidence="5">
    <location>
        <begin position="94"/>
        <end position="115"/>
    </location>
</feature>
<dbReference type="InterPro" id="IPR037185">
    <property type="entry name" value="EmrE-like"/>
</dbReference>
<dbReference type="AlphaFoldDB" id="K9H1G0"/>
<dbReference type="STRING" id="1238182.C882_3775"/>
<dbReference type="RefSeq" id="WP_009539883.1">
    <property type="nucleotide sequence ID" value="NZ_ANHY01000006.1"/>
</dbReference>